<sequence>MFDIYGEMETAEEINDVARSLKEEGEKENLDKLCAENGIDAELAQMFWDGEIDFVTDQLMAAVGKLDMEVRKEKGQNGYLESIANFLKVEAEKDQDLAIAIRKKGKKLTDAYKAAENEARKMKKSGSNCVAMRDKDVFEIVGRYYKEGARA</sequence>
<dbReference type="Pfam" id="PF14058">
    <property type="entry name" value="PcfK"/>
    <property type="match status" value="1"/>
</dbReference>
<accession>A0A8S5TZG7</accession>
<name>A0A8S5TZG7_9CAUD</name>
<protein>
    <submittedName>
        <fullName evidence="1">PcfK-like protein</fullName>
    </submittedName>
</protein>
<dbReference type="InterPro" id="IPR025624">
    <property type="entry name" value="PcfK"/>
</dbReference>
<proteinExistence type="predicted"/>
<organism evidence="1">
    <name type="scientific">Siphoviridae sp. ctuvi3</name>
    <dbReference type="NCBI Taxonomy" id="2825718"/>
    <lineage>
        <taxon>Viruses</taxon>
        <taxon>Duplodnaviria</taxon>
        <taxon>Heunggongvirae</taxon>
        <taxon>Uroviricota</taxon>
        <taxon>Caudoviricetes</taxon>
    </lineage>
</organism>
<dbReference type="EMBL" id="BK015965">
    <property type="protein sequence ID" value="DAF87608.1"/>
    <property type="molecule type" value="Genomic_DNA"/>
</dbReference>
<evidence type="ECO:0000313" key="1">
    <source>
        <dbReference type="EMBL" id="DAF87608.1"/>
    </source>
</evidence>
<reference evidence="1" key="1">
    <citation type="journal article" date="2021" name="Proc. Natl. Acad. Sci. U.S.A.">
        <title>A Catalog of Tens of Thousands of Viruses from Human Metagenomes Reveals Hidden Associations with Chronic Diseases.</title>
        <authorList>
            <person name="Tisza M.J."/>
            <person name="Buck C.B."/>
        </authorList>
    </citation>
    <scope>NUCLEOTIDE SEQUENCE</scope>
    <source>
        <strain evidence="1">Ctuvi3</strain>
    </source>
</reference>